<dbReference type="InterPro" id="IPR001173">
    <property type="entry name" value="Glyco_trans_2-like"/>
</dbReference>
<keyword evidence="2" id="KW-0808">Transferase</keyword>
<accession>A0A7W6M6I7</accession>
<dbReference type="InterPro" id="IPR029044">
    <property type="entry name" value="Nucleotide-diphossugar_trans"/>
</dbReference>
<evidence type="ECO:0000259" key="1">
    <source>
        <dbReference type="Pfam" id="PF00535"/>
    </source>
</evidence>
<dbReference type="PANTHER" id="PTHR22916">
    <property type="entry name" value="GLYCOSYLTRANSFERASE"/>
    <property type="match status" value="1"/>
</dbReference>
<sequence length="309" mass="34051">MNIPEPKVTILMGVRDGALHLEEQLKSIADQTHKNWNLIASDDGSTDQSRDILHRFSHSFPDRVSIQSGPERGFSANYMSLIATLKPDAGHVCFADQDDVWLPRKLTNSVKALSSHVAPALSCGRHYVWHSGNDRKFASAKMSRPFTFRNALIENVAAGNTMMINPPAARLAQAAALRSGPVFAHDWWLYLLMTGVSGAILFDNSTPDILYRQHARNQIGAGVGMVQQIRRKLGVLRGLFTERLDGNIAALTLVSDLLTPDARQILEQFEQARTQEGLARLLALRSVAPYRQSKMHTLGFWGAAGLGCA</sequence>
<dbReference type="EMBL" id="JACIFU010000001">
    <property type="protein sequence ID" value="MBB4172592.1"/>
    <property type="molecule type" value="Genomic_DNA"/>
</dbReference>
<dbReference type="Gene3D" id="3.90.550.10">
    <property type="entry name" value="Spore Coat Polysaccharide Biosynthesis Protein SpsA, Chain A"/>
    <property type="match status" value="1"/>
</dbReference>
<dbReference type="RefSeq" id="WP_025055320.1">
    <property type="nucleotide sequence ID" value="NZ_JACIFU010000001.1"/>
</dbReference>
<dbReference type="SUPFAM" id="SSF53448">
    <property type="entry name" value="Nucleotide-diphospho-sugar transferases"/>
    <property type="match status" value="1"/>
</dbReference>
<dbReference type="Pfam" id="PF00535">
    <property type="entry name" value="Glycos_transf_2"/>
    <property type="match status" value="1"/>
</dbReference>
<dbReference type="OrthoDB" id="9802649at2"/>
<name>A0A7W6M6I7_9RHOB</name>
<comment type="caution">
    <text evidence="2">The sequence shown here is derived from an EMBL/GenBank/DDBJ whole genome shotgun (WGS) entry which is preliminary data.</text>
</comment>
<proteinExistence type="predicted"/>
<dbReference type="PANTHER" id="PTHR22916:SF3">
    <property type="entry name" value="UDP-GLCNAC:BETAGAL BETA-1,3-N-ACETYLGLUCOSAMINYLTRANSFERASE-LIKE PROTEIN 1"/>
    <property type="match status" value="1"/>
</dbReference>
<protein>
    <submittedName>
        <fullName evidence="2">Glycosyltransferase involved in cell wall biosynthesis</fullName>
    </submittedName>
</protein>
<dbReference type="Proteomes" id="UP000565745">
    <property type="component" value="Unassembled WGS sequence"/>
</dbReference>
<dbReference type="AlphaFoldDB" id="A0A7W6M6I7"/>
<gene>
    <name evidence="2" type="ORF">GGR93_000353</name>
</gene>
<evidence type="ECO:0000313" key="2">
    <source>
        <dbReference type="EMBL" id="MBB4172592.1"/>
    </source>
</evidence>
<organism evidence="2 3">
    <name type="scientific">Sulfitobacter noctilucicola</name>
    <dbReference type="NCBI Taxonomy" id="1342301"/>
    <lineage>
        <taxon>Bacteria</taxon>
        <taxon>Pseudomonadati</taxon>
        <taxon>Pseudomonadota</taxon>
        <taxon>Alphaproteobacteria</taxon>
        <taxon>Rhodobacterales</taxon>
        <taxon>Roseobacteraceae</taxon>
        <taxon>Sulfitobacter</taxon>
    </lineage>
</organism>
<keyword evidence="3" id="KW-1185">Reference proteome</keyword>
<feature type="domain" description="Glycosyltransferase 2-like" evidence="1">
    <location>
        <begin position="21"/>
        <end position="150"/>
    </location>
</feature>
<reference evidence="2 3" key="1">
    <citation type="submission" date="2020-08" db="EMBL/GenBank/DDBJ databases">
        <title>Genomic Encyclopedia of Type Strains, Phase IV (KMG-IV): sequencing the most valuable type-strain genomes for metagenomic binning, comparative biology and taxonomic classification.</title>
        <authorList>
            <person name="Goeker M."/>
        </authorList>
    </citation>
    <scope>NUCLEOTIDE SEQUENCE [LARGE SCALE GENOMIC DNA]</scope>
    <source>
        <strain evidence="2 3">DSM 101015</strain>
    </source>
</reference>
<dbReference type="GO" id="GO:0016758">
    <property type="term" value="F:hexosyltransferase activity"/>
    <property type="evidence" value="ECO:0007669"/>
    <property type="project" value="UniProtKB-ARBA"/>
</dbReference>
<evidence type="ECO:0000313" key="3">
    <source>
        <dbReference type="Proteomes" id="UP000565745"/>
    </source>
</evidence>